<dbReference type="InParanoid" id="I3EES2"/>
<name>I3EES2_NEMP3</name>
<dbReference type="Proteomes" id="UP000002872">
    <property type="component" value="Unassembled WGS sequence"/>
</dbReference>
<accession>I3EES2</accession>
<evidence type="ECO:0000313" key="2">
    <source>
        <dbReference type="Proteomes" id="UP000002872"/>
    </source>
</evidence>
<dbReference type="HOGENOM" id="CLU_1627549_0_0_1"/>
<dbReference type="OMA" id="WEDIKEF"/>
<dbReference type="EMBL" id="GL870881">
    <property type="protein sequence ID" value="EIJ87719.1"/>
    <property type="molecule type" value="Genomic_DNA"/>
</dbReference>
<protein>
    <submittedName>
        <fullName evidence="1">Uncharacterized protein</fullName>
    </submittedName>
</protein>
<dbReference type="OrthoDB" id="2187669at2759"/>
<gene>
    <name evidence="1" type="ORF">NEQG_02266</name>
</gene>
<proteinExistence type="predicted"/>
<evidence type="ECO:0000313" key="1">
    <source>
        <dbReference type="EMBL" id="EIJ87719.1"/>
    </source>
</evidence>
<dbReference type="AlphaFoldDB" id="I3EES2"/>
<reference evidence="1" key="1">
    <citation type="submission" date="2011-01" db="EMBL/GenBank/DDBJ databases">
        <title>The Genome Sequence of Nematocida parisii strain ERTm3.</title>
        <authorList>
            <consortium name="The Broad Institute Genome Sequencing Platform"/>
            <consortium name="The Broad Institute Genome Sequencing Center for Infectious Disease"/>
            <person name="Cuomo C."/>
            <person name="Troemel E."/>
            <person name="Young S.K."/>
            <person name="Zeng Q."/>
            <person name="Gargeya S."/>
            <person name="Fitzgerald M."/>
            <person name="Haas B."/>
            <person name="Abouelleil A."/>
            <person name="Alvarado L."/>
            <person name="Arachchi H.M."/>
            <person name="Berlin A."/>
            <person name="Chapman S.B."/>
            <person name="Gearin G."/>
            <person name="Goldberg J."/>
            <person name="Griggs A."/>
            <person name="Gujja S."/>
            <person name="Hansen M."/>
            <person name="Heiman D."/>
            <person name="Howarth C."/>
            <person name="Larimer J."/>
            <person name="Lui A."/>
            <person name="MacDonald P.J.P."/>
            <person name="McCowen C."/>
            <person name="Montmayeur A."/>
            <person name="Murphy C."/>
            <person name="Neiman D."/>
            <person name="Pearson M."/>
            <person name="Priest M."/>
            <person name="Roberts A."/>
            <person name="Saif S."/>
            <person name="Shea T."/>
            <person name="Sisk P."/>
            <person name="Stolte C."/>
            <person name="Sykes S."/>
            <person name="Wortman J."/>
            <person name="Nusbaum C."/>
            <person name="Birren B."/>
        </authorList>
    </citation>
    <scope>NUCLEOTIDE SEQUENCE</scope>
    <source>
        <strain evidence="1">ERTm3</strain>
    </source>
</reference>
<organism evidence="1 2">
    <name type="scientific">Nematocida parisii (strain ERTm3)</name>
    <name type="common">Nematode killer fungus</name>
    <dbReference type="NCBI Taxonomy" id="935791"/>
    <lineage>
        <taxon>Eukaryota</taxon>
        <taxon>Fungi</taxon>
        <taxon>Fungi incertae sedis</taxon>
        <taxon>Microsporidia</taxon>
        <taxon>Nematocida</taxon>
    </lineage>
</organism>
<sequence length="166" mass="19377">MQDDKEWLLFSEKKSKQLFCLLKDLSEEPQNALKEQIINLLKSTVERVETIYPRTVRILDPIPLILLLIVMRNKEYKELEIPLCKNIEEIGKGTPPHIYKAIGITCKKLPNEGWIYYAVKDIAGNRRKEAKGIAKCILSAIWEDTADHHLHWNTLYNYTFTAYTTE</sequence>
<keyword evidence="2" id="KW-1185">Reference proteome</keyword>
<dbReference type="VEuPathDB" id="MicrosporidiaDB:NEQG_02266"/>